<dbReference type="EMBL" id="FOGZ01000004">
    <property type="protein sequence ID" value="SER62328.1"/>
    <property type="molecule type" value="Genomic_DNA"/>
</dbReference>
<dbReference type="AlphaFoldDB" id="A0A1H9QPF2"/>
<accession>A0A1H9QPF2</accession>
<keyword evidence="2" id="KW-1185">Reference proteome</keyword>
<proteinExistence type="predicted"/>
<dbReference type="InterPro" id="IPR046040">
    <property type="entry name" value="DUF5998"/>
</dbReference>
<organism evidence="1 2">
    <name type="scientific">Propionibacterium cyclohexanicum</name>
    <dbReference type="NCBI Taxonomy" id="64702"/>
    <lineage>
        <taxon>Bacteria</taxon>
        <taxon>Bacillati</taxon>
        <taxon>Actinomycetota</taxon>
        <taxon>Actinomycetes</taxon>
        <taxon>Propionibacteriales</taxon>
        <taxon>Propionibacteriaceae</taxon>
        <taxon>Propionibacterium</taxon>
    </lineage>
</organism>
<evidence type="ECO:0000313" key="1">
    <source>
        <dbReference type="EMBL" id="SER62328.1"/>
    </source>
</evidence>
<name>A0A1H9QPF2_9ACTN</name>
<evidence type="ECO:0008006" key="3">
    <source>
        <dbReference type="Google" id="ProtNLM"/>
    </source>
</evidence>
<gene>
    <name evidence="1" type="ORF">SAMN05443377_10439</name>
</gene>
<dbReference type="RefSeq" id="WP_245725698.1">
    <property type="nucleotide sequence ID" value="NZ_FOGZ01000004.1"/>
</dbReference>
<sequence length="198" mass="21797">MTTAPVSNLPDDLVRWINDCGFFPQLVVDAVEQSLAGEEVADFVVQHEAVVATDEILRHLTVLVLTANRLLVVHTDEQSDERGQNMAVTSTESVPLDLIGVVSLSRAVSNPERYGTDASIIREIVLTIGWGAVRHFEIVPAHCSDPECQAEHGFDADEVNEDITMRMSPTADDPASVARLEGFATRLQREVPARRLQR</sequence>
<dbReference type="Pfam" id="PF19461">
    <property type="entry name" value="DUF5998"/>
    <property type="match status" value="1"/>
</dbReference>
<reference evidence="1 2" key="1">
    <citation type="submission" date="2016-10" db="EMBL/GenBank/DDBJ databases">
        <authorList>
            <person name="de Groot N.N."/>
        </authorList>
    </citation>
    <scope>NUCLEOTIDE SEQUENCE [LARGE SCALE GENOMIC DNA]</scope>
    <source>
        <strain evidence="1 2">DSM 16859</strain>
    </source>
</reference>
<dbReference type="STRING" id="64702.SAMN05443377_10439"/>
<protein>
    <recommendedName>
        <fullName evidence="3">Phosphodiesterase</fullName>
    </recommendedName>
</protein>
<dbReference type="Proteomes" id="UP000198815">
    <property type="component" value="Unassembled WGS sequence"/>
</dbReference>
<evidence type="ECO:0000313" key="2">
    <source>
        <dbReference type="Proteomes" id="UP000198815"/>
    </source>
</evidence>